<dbReference type="InterPro" id="IPR000836">
    <property type="entry name" value="PRTase_dom"/>
</dbReference>
<sequence>MTRRSAPAPPYRDRTHAGRVLADHLDEFRNRGVVVLALPRGGVPVAEPVARRLHAPLDVYLVRKLGVPTQPELAAGALSSDGVVITNDDVIRASGMTADDLERVITTERAELDRREAAYRGTRPPVDVHDKTVIVVDDGIATGATARAAIRALRRSGAARVVLAVPVAPAAEIARMSRESDIVCPVISRHFTGVGGAYDDFSQVSDEQVRAALAAPGLHGSESP</sequence>
<feature type="domain" description="Phosphoribosyltransferase" evidence="1">
    <location>
        <begin position="17"/>
        <end position="183"/>
    </location>
</feature>
<proteinExistence type="predicted"/>
<comment type="caution">
    <text evidence="2">The sequence shown here is derived from an EMBL/GenBank/DDBJ whole genome shotgun (WGS) entry which is preliminary data.</text>
</comment>
<dbReference type="Proteomes" id="UP001501035">
    <property type="component" value="Unassembled WGS sequence"/>
</dbReference>
<dbReference type="SUPFAM" id="SSF53271">
    <property type="entry name" value="PRTase-like"/>
    <property type="match status" value="1"/>
</dbReference>
<name>A0ABP6LF71_9ACTN</name>
<dbReference type="EMBL" id="BAAAVS010000026">
    <property type="protein sequence ID" value="GAA3041493.1"/>
    <property type="molecule type" value="Genomic_DNA"/>
</dbReference>
<evidence type="ECO:0000313" key="2">
    <source>
        <dbReference type="EMBL" id="GAA3041493.1"/>
    </source>
</evidence>
<dbReference type="CDD" id="cd06223">
    <property type="entry name" value="PRTases_typeI"/>
    <property type="match status" value="1"/>
</dbReference>
<dbReference type="Pfam" id="PF00156">
    <property type="entry name" value="Pribosyltran"/>
    <property type="match status" value="1"/>
</dbReference>
<accession>A0ABP6LF71</accession>
<evidence type="ECO:0000259" key="1">
    <source>
        <dbReference type="Pfam" id="PF00156"/>
    </source>
</evidence>
<dbReference type="InterPro" id="IPR029057">
    <property type="entry name" value="PRTase-like"/>
</dbReference>
<keyword evidence="3" id="KW-1185">Reference proteome</keyword>
<reference evidence="3" key="1">
    <citation type="journal article" date="2019" name="Int. J. Syst. Evol. Microbiol.">
        <title>The Global Catalogue of Microorganisms (GCM) 10K type strain sequencing project: providing services to taxonomists for standard genome sequencing and annotation.</title>
        <authorList>
            <consortium name="The Broad Institute Genomics Platform"/>
            <consortium name="The Broad Institute Genome Sequencing Center for Infectious Disease"/>
            <person name="Wu L."/>
            <person name="Ma J."/>
        </authorList>
    </citation>
    <scope>NUCLEOTIDE SEQUENCE [LARGE SCALE GENOMIC DNA]</scope>
    <source>
        <strain evidence="3">JCM 14234</strain>
    </source>
</reference>
<organism evidence="2 3">
    <name type="scientific">Gordonia defluvii</name>
    <dbReference type="NCBI Taxonomy" id="283718"/>
    <lineage>
        <taxon>Bacteria</taxon>
        <taxon>Bacillati</taxon>
        <taxon>Actinomycetota</taxon>
        <taxon>Actinomycetes</taxon>
        <taxon>Mycobacteriales</taxon>
        <taxon>Gordoniaceae</taxon>
        <taxon>Gordonia</taxon>
    </lineage>
</organism>
<gene>
    <name evidence="2" type="ORF">GCM10010528_22270</name>
</gene>
<dbReference type="Gene3D" id="3.40.50.2020">
    <property type="match status" value="1"/>
</dbReference>
<evidence type="ECO:0000313" key="3">
    <source>
        <dbReference type="Proteomes" id="UP001501035"/>
    </source>
</evidence>
<dbReference type="Gene3D" id="3.30.1310.20">
    <property type="entry name" value="PRTase-like"/>
    <property type="match status" value="1"/>
</dbReference>
<dbReference type="RefSeq" id="WP_290707210.1">
    <property type="nucleotide sequence ID" value="NZ_BAAAVS010000026.1"/>
</dbReference>
<protein>
    <recommendedName>
        <fullName evidence="1">Phosphoribosyltransferase domain-containing protein</fullName>
    </recommendedName>
</protein>